<dbReference type="EMBL" id="MU970155">
    <property type="protein sequence ID" value="KAK9319901.1"/>
    <property type="molecule type" value="Genomic_DNA"/>
</dbReference>
<name>A0ACC3TGA9_9ASCO</name>
<evidence type="ECO:0000313" key="1">
    <source>
        <dbReference type="EMBL" id="KAK9319901.1"/>
    </source>
</evidence>
<accession>A0ACC3TGA9</accession>
<organism evidence="1 2">
    <name type="scientific">Lipomyces orientalis</name>
    <dbReference type="NCBI Taxonomy" id="1233043"/>
    <lineage>
        <taxon>Eukaryota</taxon>
        <taxon>Fungi</taxon>
        <taxon>Dikarya</taxon>
        <taxon>Ascomycota</taxon>
        <taxon>Saccharomycotina</taxon>
        <taxon>Lipomycetes</taxon>
        <taxon>Lipomycetales</taxon>
        <taxon>Lipomycetaceae</taxon>
        <taxon>Lipomyces</taxon>
    </lineage>
</organism>
<keyword evidence="2" id="KW-1185">Reference proteome</keyword>
<reference evidence="2" key="1">
    <citation type="journal article" date="2024" name="Front. Bioeng. Biotechnol.">
        <title>Genome-scale model development and genomic sequencing of the oleaginous clade Lipomyces.</title>
        <authorList>
            <person name="Czajka J.J."/>
            <person name="Han Y."/>
            <person name="Kim J."/>
            <person name="Mondo S.J."/>
            <person name="Hofstad B.A."/>
            <person name="Robles A."/>
            <person name="Haridas S."/>
            <person name="Riley R."/>
            <person name="LaButti K."/>
            <person name="Pangilinan J."/>
            <person name="Andreopoulos W."/>
            <person name="Lipzen A."/>
            <person name="Yan J."/>
            <person name="Wang M."/>
            <person name="Ng V."/>
            <person name="Grigoriev I.V."/>
            <person name="Spatafora J.W."/>
            <person name="Magnuson J.K."/>
            <person name="Baker S.E."/>
            <person name="Pomraning K.R."/>
        </authorList>
    </citation>
    <scope>NUCLEOTIDE SEQUENCE [LARGE SCALE GENOMIC DNA]</scope>
    <source>
        <strain evidence="2">CBS 10300</strain>
    </source>
</reference>
<evidence type="ECO:0000313" key="2">
    <source>
        <dbReference type="Proteomes" id="UP001489719"/>
    </source>
</evidence>
<protein>
    <submittedName>
        <fullName evidence="1">Uncharacterized protein</fullName>
    </submittedName>
</protein>
<gene>
    <name evidence="1" type="ORF">V1517DRAFT_356804</name>
</gene>
<proteinExistence type="predicted"/>
<dbReference type="Proteomes" id="UP001489719">
    <property type="component" value="Unassembled WGS sequence"/>
</dbReference>
<comment type="caution">
    <text evidence="1">The sequence shown here is derived from an EMBL/GenBank/DDBJ whole genome shotgun (WGS) entry which is preliminary data.</text>
</comment>
<sequence>MTENTGPKGVISDARLAAAQASKDRLRVWRERTAQVVANASTTTTVLEDEAEKNTSLTLAEAGFEAVSSLETLEEYANTMNLVRIERHEAEVGEEDSDFDSEVEELIGLDMNGERKREDLSVLLKWREDRLRELRANATVQSSRAQFHAFGSLKDADSDGYLEALESGDRNQVVIVLLYDESQESKMISALLSQIAQQYITINFIQMHYSETEMDKVGIPAILAYTDHGDRIVANIARVVDELPATSRLEVANLESVLKQ</sequence>